<name>D1PV58_9BACT</name>
<proteinExistence type="predicted"/>
<evidence type="ECO:0000313" key="2">
    <source>
        <dbReference type="Proteomes" id="UP000003160"/>
    </source>
</evidence>
<gene>
    <name evidence="1" type="ORF">HMPREF0645_0843</name>
</gene>
<evidence type="ECO:0000313" key="1">
    <source>
        <dbReference type="EMBL" id="EFA44778.1"/>
    </source>
</evidence>
<dbReference type="EMBL" id="ACKS01000034">
    <property type="protein sequence ID" value="EFA44778.1"/>
    <property type="molecule type" value="Genomic_DNA"/>
</dbReference>
<dbReference type="HOGENOM" id="CLU_3203412_0_0_10"/>
<dbReference type="Proteomes" id="UP000003160">
    <property type="component" value="Unassembled WGS sequence"/>
</dbReference>
<dbReference type="AlphaFoldDB" id="D1PV58"/>
<reference evidence="1 2" key="1">
    <citation type="submission" date="2009-10" db="EMBL/GenBank/DDBJ databases">
        <authorList>
            <person name="Qin X."/>
            <person name="Bachman B."/>
            <person name="Battles P."/>
            <person name="Bell A."/>
            <person name="Bess C."/>
            <person name="Bickham C."/>
            <person name="Chaboub L."/>
            <person name="Chen D."/>
            <person name="Coyle M."/>
            <person name="Deiros D.R."/>
            <person name="Dinh H."/>
            <person name="Forbes L."/>
            <person name="Fowler G."/>
            <person name="Francisco L."/>
            <person name="Fu Q."/>
            <person name="Gubbala S."/>
            <person name="Hale W."/>
            <person name="Han Y."/>
            <person name="Hemphill L."/>
            <person name="Highlander S.K."/>
            <person name="Hirani K."/>
            <person name="Hogues M."/>
            <person name="Jackson L."/>
            <person name="Jakkamsetti A."/>
            <person name="Javaid M."/>
            <person name="Jiang H."/>
            <person name="Korchina V."/>
            <person name="Kovar C."/>
            <person name="Lara F."/>
            <person name="Lee S."/>
            <person name="Mata R."/>
            <person name="Mathew T."/>
            <person name="Moen C."/>
            <person name="Morales K."/>
            <person name="Munidasa M."/>
            <person name="Nazareth L."/>
            <person name="Ngo R."/>
            <person name="Nguyen L."/>
            <person name="Okwuonu G."/>
            <person name="Ongeri F."/>
            <person name="Patil S."/>
            <person name="Petrosino J."/>
            <person name="Pham C."/>
            <person name="Pham P."/>
            <person name="Pu L.-L."/>
            <person name="Puazo M."/>
            <person name="Raj R."/>
            <person name="Reid J."/>
            <person name="Rouhana J."/>
            <person name="Saada N."/>
            <person name="Shang Y."/>
            <person name="Simmons D."/>
            <person name="Thornton R."/>
            <person name="Warren J."/>
            <person name="Weissenberger G."/>
            <person name="Zhang J."/>
            <person name="Zhang L."/>
            <person name="Zhou C."/>
            <person name="Zhu D."/>
            <person name="Muzny D."/>
            <person name="Worley K."/>
            <person name="Gibbs R."/>
        </authorList>
    </citation>
    <scope>NUCLEOTIDE SEQUENCE [LARGE SCALE GENOMIC DNA]</scope>
    <source>
        <strain evidence="1 2">DSM 17361</strain>
    </source>
</reference>
<organism evidence="1 2">
    <name type="scientific">Hallella bergensis DSM 17361</name>
    <dbReference type="NCBI Taxonomy" id="585502"/>
    <lineage>
        <taxon>Bacteria</taxon>
        <taxon>Pseudomonadati</taxon>
        <taxon>Bacteroidota</taxon>
        <taxon>Bacteroidia</taxon>
        <taxon>Bacteroidales</taxon>
        <taxon>Prevotellaceae</taxon>
        <taxon>Hallella</taxon>
    </lineage>
</organism>
<comment type="caution">
    <text evidence="1">The sequence shown here is derived from an EMBL/GenBank/DDBJ whole genome shotgun (WGS) entry which is preliminary data.</text>
</comment>
<keyword evidence="2" id="KW-1185">Reference proteome</keyword>
<sequence>MFCTFKLYAKLGKIFIKRKLLALKKQKRRKKNNCAFSLDEFLVSL</sequence>
<protein>
    <submittedName>
        <fullName evidence="1">Uncharacterized protein</fullName>
    </submittedName>
</protein>
<accession>D1PV58</accession>